<evidence type="ECO:0000256" key="1">
    <source>
        <dbReference type="ARBA" id="ARBA00005254"/>
    </source>
</evidence>
<comment type="similarity">
    <text evidence="1">Belongs to the enoyl-CoA hydratase/isomerase family.</text>
</comment>
<proteinExistence type="inferred from homology"/>
<protein>
    <submittedName>
        <fullName evidence="3">Enoyl-CoA hydratase-related protein</fullName>
    </submittedName>
</protein>
<dbReference type="CDD" id="cd06558">
    <property type="entry name" value="crotonase-like"/>
    <property type="match status" value="1"/>
</dbReference>
<dbReference type="PANTHER" id="PTHR43684">
    <property type="match status" value="1"/>
</dbReference>
<dbReference type="Gene3D" id="3.90.226.10">
    <property type="entry name" value="2-enoyl-CoA Hydratase, Chain A, domain 1"/>
    <property type="match status" value="1"/>
</dbReference>
<dbReference type="PANTHER" id="PTHR43684:SF4">
    <property type="entry name" value="ENOYL-COA HYDRATASE_ISOMERASE FAMILY PROTEIN (AFU_ORTHOLOGUE AFUA_1G01890)"/>
    <property type="match status" value="1"/>
</dbReference>
<evidence type="ECO:0000256" key="2">
    <source>
        <dbReference type="SAM" id="MobiDB-lite"/>
    </source>
</evidence>
<evidence type="ECO:0000313" key="3">
    <source>
        <dbReference type="EMBL" id="GAA3382679.1"/>
    </source>
</evidence>
<dbReference type="InterPro" id="IPR001753">
    <property type="entry name" value="Enoyl-CoA_hydra/iso"/>
</dbReference>
<sequence>MADDPMPTDDAATPGTSSGFETVALAVEDRIATITLDRPERLNAFTPRMAGELVAAFDATDADDDVRAVIVTGRGRAFCAGADLAAGAETFDYGRAPERAETIDGAPRDLGGVVALRIGASRKPVIAAVNGPAVGVGATMTLPMDIRLAAESARFGFVFARRGLVPEAASSWFLPRVVGISQAMEWVATGRVFPAAEALAGRLVSRVVPDAELLPAARAIATEIAENTSAVSVAASRHLLWSMLGASSPWEAHRRDSRLIAELGAGPEAVEGVTAFLEKRPPRFPGSARDAVPGLVPEWTARPADPAR</sequence>
<comment type="caution">
    <text evidence="3">The sequence shown here is derived from an EMBL/GenBank/DDBJ whole genome shotgun (WGS) entry which is preliminary data.</text>
</comment>
<reference evidence="4" key="1">
    <citation type="journal article" date="2019" name="Int. J. Syst. Evol. Microbiol.">
        <title>The Global Catalogue of Microorganisms (GCM) 10K type strain sequencing project: providing services to taxonomists for standard genome sequencing and annotation.</title>
        <authorList>
            <consortium name="The Broad Institute Genomics Platform"/>
            <consortium name="The Broad Institute Genome Sequencing Center for Infectious Disease"/>
            <person name="Wu L."/>
            <person name="Ma J."/>
        </authorList>
    </citation>
    <scope>NUCLEOTIDE SEQUENCE [LARGE SCALE GENOMIC DNA]</scope>
    <source>
        <strain evidence="4">JCM 9458</strain>
    </source>
</reference>
<dbReference type="InterPro" id="IPR051053">
    <property type="entry name" value="ECH/Chromodomain_protein"/>
</dbReference>
<dbReference type="Gene3D" id="1.10.12.10">
    <property type="entry name" value="Lyase 2-enoyl-coa Hydratase, Chain A, domain 2"/>
    <property type="match status" value="1"/>
</dbReference>
<gene>
    <name evidence="3" type="ORF">GCM10020369_05540</name>
</gene>
<dbReference type="SUPFAM" id="SSF52096">
    <property type="entry name" value="ClpP/crotonase"/>
    <property type="match status" value="1"/>
</dbReference>
<evidence type="ECO:0000313" key="4">
    <source>
        <dbReference type="Proteomes" id="UP001501676"/>
    </source>
</evidence>
<accession>A0ABP6SQT7</accession>
<dbReference type="Proteomes" id="UP001501676">
    <property type="component" value="Unassembled WGS sequence"/>
</dbReference>
<dbReference type="InterPro" id="IPR014748">
    <property type="entry name" value="Enoyl-CoA_hydra_C"/>
</dbReference>
<name>A0ABP6SQT7_9ACTN</name>
<feature type="region of interest" description="Disordered" evidence="2">
    <location>
        <begin position="281"/>
        <end position="308"/>
    </location>
</feature>
<dbReference type="InterPro" id="IPR029045">
    <property type="entry name" value="ClpP/crotonase-like_dom_sf"/>
</dbReference>
<organism evidence="3 4">
    <name type="scientific">Cryptosporangium minutisporangium</name>
    <dbReference type="NCBI Taxonomy" id="113569"/>
    <lineage>
        <taxon>Bacteria</taxon>
        <taxon>Bacillati</taxon>
        <taxon>Actinomycetota</taxon>
        <taxon>Actinomycetes</taxon>
        <taxon>Cryptosporangiales</taxon>
        <taxon>Cryptosporangiaceae</taxon>
        <taxon>Cryptosporangium</taxon>
    </lineage>
</organism>
<keyword evidence="4" id="KW-1185">Reference proteome</keyword>
<dbReference type="EMBL" id="BAAAYN010000003">
    <property type="protein sequence ID" value="GAA3382679.1"/>
    <property type="molecule type" value="Genomic_DNA"/>
</dbReference>
<dbReference type="NCBIfam" id="NF006109">
    <property type="entry name" value="PRK08260.1"/>
    <property type="match status" value="1"/>
</dbReference>
<dbReference type="Pfam" id="PF00378">
    <property type="entry name" value="ECH_1"/>
    <property type="match status" value="1"/>
</dbReference>
<dbReference type="RefSeq" id="WP_345726339.1">
    <property type="nucleotide sequence ID" value="NZ_BAAAYN010000003.1"/>
</dbReference>